<protein>
    <submittedName>
        <fullName evidence="5">Vesicle-associated protein 1-4</fullName>
    </submittedName>
</protein>
<dbReference type="InterPro" id="IPR035897">
    <property type="entry name" value="Toll_tir_struct_dom_sf"/>
</dbReference>
<dbReference type="GO" id="GO:0007165">
    <property type="term" value="P:signal transduction"/>
    <property type="evidence" value="ECO:0007669"/>
    <property type="project" value="InterPro"/>
</dbReference>
<organism evidence="5">
    <name type="scientific">Noccaea caerulescens</name>
    <name type="common">Alpine penny-cress</name>
    <name type="synonym">Thlaspi caerulescens</name>
    <dbReference type="NCBI Taxonomy" id="107243"/>
    <lineage>
        <taxon>Eukaryota</taxon>
        <taxon>Viridiplantae</taxon>
        <taxon>Streptophyta</taxon>
        <taxon>Embryophyta</taxon>
        <taxon>Tracheophyta</taxon>
        <taxon>Spermatophyta</taxon>
        <taxon>Magnoliopsida</taxon>
        <taxon>eudicotyledons</taxon>
        <taxon>Gunneridae</taxon>
        <taxon>Pentapetalae</taxon>
        <taxon>rosids</taxon>
        <taxon>malvids</taxon>
        <taxon>Brassicales</taxon>
        <taxon>Brassicaceae</taxon>
        <taxon>Coluteocarpeae</taxon>
        <taxon>Noccaea</taxon>
    </lineage>
</organism>
<dbReference type="Gene3D" id="3.40.50.10140">
    <property type="entry name" value="Toll/interleukin-1 receptor homology (TIR) domain"/>
    <property type="match status" value="1"/>
</dbReference>
<evidence type="ECO:0000313" key="5">
    <source>
        <dbReference type="EMBL" id="JAU64004.1"/>
    </source>
</evidence>
<evidence type="ECO:0000256" key="2">
    <source>
        <dbReference type="SAM" id="MobiDB-lite"/>
    </source>
</evidence>
<feature type="region of interest" description="Disordered" evidence="2">
    <location>
        <begin position="85"/>
        <end position="105"/>
    </location>
</feature>
<dbReference type="PANTHER" id="PTHR32009">
    <property type="entry name" value="TMV RESISTANCE PROTEIN N-LIKE"/>
    <property type="match status" value="1"/>
</dbReference>
<evidence type="ECO:0000259" key="3">
    <source>
        <dbReference type="PROSITE" id="PS50104"/>
    </source>
</evidence>
<feature type="domain" description="TIR" evidence="3">
    <location>
        <begin position="9"/>
        <end position="105"/>
    </location>
</feature>
<gene>
    <name evidence="4" type="ORF">LC_TR1218_c0_g1_i1_g.3365</name>
    <name evidence="5" type="ORF">LE_TR2912_c0_g1_i1_g.8263</name>
</gene>
<dbReference type="SUPFAM" id="SSF52200">
    <property type="entry name" value="Toll/Interleukin receptor TIR domain"/>
    <property type="match status" value="1"/>
</dbReference>
<dbReference type="EMBL" id="GEVL01013337">
    <property type="protein sequence ID" value="JAU64004.1"/>
    <property type="molecule type" value="Transcribed_RNA"/>
</dbReference>
<dbReference type="PANTHER" id="PTHR32009:SF65">
    <property type="entry name" value="DISEASE RESISTANCE PROTEIN (TIR-NBS-LRR CLASS) FAMILY"/>
    <property type="match status" value="1"/>
</dbReference>
<proteinExistence type="predicted"/>
<dbReference type="SMART" id="SM00255">
    <property type="entry name" value="TIR"/>
    <property type="match status" value="1"/>
</dbReference>
<name>A0A1J3HBB0_NOCCA</name>
<reference evidence="5" key="1">
    <citation type="submission" date="2016-07" db="EMBL/GenBank/DDBJ databases">
        <title>De novo transcriptome assembly of four accessions of the metal hyperaccumulator plant Noccaea caerulescens.</title>
        <authorList>
            <person name="Blande D."/>
            <person name="Halimaa P."/>
            <person name="Tervahauta A.I."/>
            <person name="Aarts M.G."/>
            <person name="Karenlampi S.O."/>
        </authorList>
    </citation>
    <scope>NUCLEOTIDE SEQUENCE</scope>
</reference>
<dbReference type="Pfam" id="PF01582">
    <property type="entry name" value="TIR"/>
    <property type="match status" value="1"/>
</dbReference>
<dbReference type="EMBL" id="GEVK01022937">
    <property type="protein sequence ID" value="JAU29895.1"/>
    <property type="molecule type" value="Transcribed_RNA"/>
</dbReference>
<dbReference type="InterPro" id="IPR000157">
    <property type="entry name" value="TIR_dom"/>
</dbReference>
<evidence type="ECO:0000256" key="1">
    <source>
        <dbReference type="ARBA" id="ARBA00023027"/>
    </source>
</evidence>
<dbReference type="AlphaFoldDB" id="A0A1J3HBB0"/>
<accession>A0A1J3HBB0</accession>
<evidence type="ECO:0000313" key="4">
    <source>
        <dbReference type="EMBL" id="JAU29895.1"/>
    </source>
</evidence>
<keyword evidence="1" id="KW-0520">NAD</keyword>
<dbReference type="PROSITE" id="PS50104">
    <property type="entry name" value="TIR"/>
    <property type="match status" value="1"/>
</dbReference>
<sequence length="105" mass="12088">MAENGISPPQYQVFINFRGSELRNSLVGFLVKAMRSGKINVFTDEVELRGTGLQNLFRRIEESRVAVAIFSERYTESRWCLDERADGTRQARGDSSFLQARRNRL</sequence>